<dbReference type="RefSeq" id="WP_153283071.1">
    <property type="nucleotide sequence ID" value="NZ_CP045644.1"/>
</dbReference>
<dbReference type="PANTHER" id="PTHR30537">
    <property type="entry name" value="HTH-TYPE TRANSCRIPTIONAL REGULATOR"/>
    <property type="match status" value="1"/>
</dbReference>
<keyword evidence="2" id="KW-0805">Transcription regulation</keyword>
<feature type="domain" description="HTH lysR-type" evidence="5">
    <location>
        <begin position="1"/>
        <end position="59"/>
    </location>
</feature>
<dbReference type="Proteomes" id="UP000326780">
    <property type="component" value="Chromosome"/>
</dbReference>
<dbReference type="Gene3D" id="1.10.10.10">
    <property type="entry name" value="Winged helix-like DNA-binding domain superfamily/Winged helix DNA-binding domain"/>
    <property type="match status" value="1"/>
</dbReference>
<dbReference type="AlphaFoldDB" id="A0A5Q0M4H7"/>
<evidence type="ECO:0000256" key="4">
    <source>
        <dbReference type="ARBA" id="ARBA00023163"/>
    </source>
</evidence>
<dbReference type="EMBL" id="CP045644">
    <property type="protein sequence ID" value="QFZ84443.1"/>
    <property type="molecule type" value="Genomic_DNA"/>
</dbReference>
<reference evidence="6 7" key="1">
    <citation type="submission" date="2019-10" db="EMBL/GenBank/DDBJ databases">
        <title>Complete genome sequence of Variovorax paradoxus 5C-2.</title>
        <authorList>
            <person name="Gogoleva N.E."/>
            <person name="Balkin A.S."/>
        </authorList>
    </citation>
    <scope>NUCLEOTIDE SEQUENCE [LARGE SCALE GENOMIC DNA]</scope>
    <source>
        <strain evidence="6 7">5C-2</strain>
    </source>
</reference>
<dbReference type="InterPro" id="IPR005119">
    <property type="entry name" value="LysR_subst-bd"/>
</dbReference>
<evidence type="ECO:0000256" key="3">
    <source>
        <dbReference type="ARBA" id="ARBA00023125"/>
    </source>
</evidence>
<keyword evidence="4" id="KW-0804">Transcription</keyword>
<evidence type="ECO:0000259" key="5">
    <source>
        <dbReference type="PROSITE" id="PS50931"/>
    </source>
</evidence>
<evidence type="ECO:0000313" key="7">
    <source>
        <dbReference type="Proteomes" id="UP000326780"/>
    </source>
</evidence>
<dbReference type="PANTHER" id="PTHR30537:SF5">
    <property type="entry name" value="HTH-TYPE TRANSCRIPTIONAL ACTIVATOR TTDR-RELATED"/>
    <property type="match status" value="1"/>
</dbReference>
<sequence>MDQFTAMKAFRAVVEAGGFTAAADAMDVSHTVVSRHVKQLETALGVQLLNRTTRRFALTQAGQTYYEHTRQILDQVETAALIVAQHQVEPTGLLRINAPMSFGLEELAQWLPAFLDTHPQVKADLVCNDRFVDLIEEGFDVGLRLAYALSDSTLIVKRLASFEEWWVASPAYLQRRGTPQTPADLAAHDCLNYSLAAKAAQPSFTAPDGSVHTVDVGGRLQANSGIALRSAALAGTGLAASPAFLVRAHVARGELVRVLPGFRQQPLNLYALYPQNRHLSPKVRAFVDFAAARYLPADGQGGD</sequence>
<dbReference type="Pfam" id="PF03466">
    <property type="entry name" value="LysR_substrate"/>
    <property type="match status" value="1"/>
</dbReference>
<dbReference type="SUPFAM" id="SSF53850">
    <property type="entry name" value="Periplasmic binding protein-like II"/>
    <property type="match status" value="1"/>
</dbReference>
<evidence type="ECO:0000313" key="6">
    <source>
        <dbReference type="EMBL" id="QFZ84443.1"/>
    </source>
</evidence>
<accession>A0A5Q0M4H7</accession>
<protein>
    <submittedName>
        <fullName evidence="6">LysR family transcriptional regulator</fullName>
    </submittedName>
</protein>
<keyword evidence="3" id="KW-0238">DNA-binding</keyword>
<dbReference type="CDD" id="cd08422">
    <property type="entry name" value="PBP2_CrgA_like"/>
    <property type="match status" value="1"/>
</dbReference>
<dbReference type="FunFam" id="3.40.190.290:FF:000001">
    <property type="entry name" value="Transcriptional regulator, LysR family"/>
    <property type="match status" value="1"/>
</dbReference>
<evidence type="ECO:0000256" key="2">
    <source>
        <dbReference type="ARBA" id="ARBA00023015"/>
    </source>
</evidence>
<proteinExistence type="inferred from homology"/>
<dbReference type="GO" id="GO:0003700">
    <property type="term" value="F:DNA-binding transcription factor activity"/>
    <property type="evidence" value="ECO:0007669"/>
    <property type="project" value="InterPro"/>
</dbReference>
<dbReference type="InterPro" id="IPR000847">
    <property type="entry name" value="LysR_HTH_N"/>
</dbReference>
<gene>
    <name evidence="6" type="ORF">GFK26_17555</name>
</gene>
<dbReference type="FunFam" id="1.10.10.10:FF:000001">
    <property type="entry name" value="LysR family transcriptional regulator"/>
    <property type="match status" value="1"/>
</dbReference>
<dbReference type="PROSITE" id="PS50931">
    <property type="entry name" value="HTH_LYSR"/>
    <property type="match status" value="1"/>
</dbReference>
<dbReference type="GO" id="GO:0003677">
    <property type="term" value="F:DNA binding"/>
    <property type="evidence" value="ECO:0007669"/>
    <property type="project" value="UniProtKB-KW"/>
</dbReference>
<dbReference type="InterPro" id="IPR036388">
    <property type="entry name" value="WH-like_DNA-bd_sf"/>
</dbReference>
<dbReference type="Pfam" id="PF00126">
    <property type="entry name" value="HTH_1"/>
    <property type="match status" value="1"/>
</dbReference>
<dbReference type="PRINTS" id="PR00039">
    <property type="entry name" value="HTHLYSR"/>
</dbReference>
<dbReference type="InterPro" id="IPR058163">
    <property type="entry name" value="LysR-type_TF_proteobact-type"/>
</dbReference>
<name>A0A5Q0M4H7_VARPD</name>
<comment type="similarity">
    <text evidence="1">Belongs to the LysR transcriptional regulatory family.</text>
</comment>
<dbReference type="InterPro" id="IPR036390">
    <property type="entry name" value="WH_DNA-bd_sf"/>
</dbReference>
<evidence type="ECO:0000256" key="1">
    <source>
        <dbReference type="ARBA" id="ARBA00009437"/>
    </source>
</evidence>
<dbReference type="SUPFAM" id="SSF46785">
    <property type="entry name" value="Winged helix' DNA-binding domain"/>
    <property type="match status" value="1"/>
</dbReference>
<dbReference type="Gene3D" id="3.40.190.290">
    <property type="match status" value="1"/>
</dbReference>
<organism evidence="6 7">
    <name type="scientific">Variovorax paradoxus</name>
    <dbReference type="NCBI Taxonomy" id="34073"/>
    <lineage>
        <taxon>Bacteria</taxon>
        <taxon>Pseudomonadati</taxon>
        <taxon>Pseudomonadota</taxon>
        <taxon>Betaproteobacteria</taxon>
        <taxon>Burkholderiales</taxon>
        <taxon>Comamonadaceae</taxon>
        <taxon>Variovorax</taxon>
    </lineage>
</organism>